<evidence type="ECO:0000259" key="7">
    <source>
        <dbReference type="PROSITE" id="PS50850"/>
    </source>
</evidence>
<dbReference type="Pfam" id="PF07690">
    <property type="entry name" value="MFS_1"/>
    <property type="match status" value="1"/>
</dbReference>
<reference evidence="8" key="1">
    <citation type="submission" date="2020-07" db="EMBL/GenBank/DDBJ databases">
        <title>Multicomponent nature underlies the extraordinary mechanical properties of spider dragline silk.</title>
        <authorList>
            <person name="Kono N."/>
            <person name="Nakamura H."/>
            <person name="Mori M."/>
            <person name="Yoshida Y."/>
            <person name="Ohtoshi R."/>
            <person name="Malay A.D."/>
            <person name="Moran D.A.P."/>
            <person name="Tomita M."/>
            <person name="Numata K."/>
            <person name="Arakawa K."/>
        </authorList>
    </citation>
    <scope>NUCLEOTIDE SEQUENCE</scope>
</reference>
<keyword evidence="2" id="KW-0813">Transport</keyword>
<feature type="transmembrane region" description="Helical" evidence="6">
    <location>
        <begin position="62"/>
        <end position="86"/>
    </location>
</feature>
<dbReference type="OrthoDB" id="4139357at2759"/>
<proteinExistence type="predicted"/>
<dbReference type="Gene3D" id="1.20.1250.20">
    <property type="entry name" value="MFS general substrate transporter like domains"/>
    <property type="match status" value="1"/>
</dbReference>
<evidence type="ECO:0000313" key="9">
    <source>
        <dbReference type="Proteomes" id="UP000887116"/>
    </source>
</evidence>
<evidence type="ECO:0000256" key="5">
    <source>
        <dbReference type="ARBA" id="ARBA00023136"/>
    </source>
</evidence>
<feature type="transmembrane region" description="Helical" evidence="6">
    <location>
        <begin position="92"/>
        <end position="114"/>
    </location>
</feature>
<evidence type="ECO:0000256" key="4">
    <source>
        <dbReference type="ARBA" id="ARBA00022989"/>
    </source>
</evidence>
<keyword evidence="4 6" id="KW-1133">Transmembrane helix</keyword>
<feature type="transmembrane region" description="Helical" evidence="6">
    <location>
        <begin position="5"/>
        <end position="23"/>
    </location>
</feature>
<evidence type="ECO:0000256" key="6">
    <source>
        <dbReference type="SAM" id="Phobius"/>
    </source>
</evidence>
<keyword evidence="9" id="KW-1185">Reference proteome</keyword>
<dbReference type="GO" id="GO:0016020">
    <property type="term" value="C:membrane"/>
    <property type="evidence" value="ECO:0007669"/>
    <property type="project" value="UniProtKB-SubCell"/>
</dbReference>
<evidence type="ECO:0000256" key="3">
    <source>
        <dbReference type="ARBA" id="ARBA00022692"/>
    </source>
</evidence>
<name>A0A8X6L2C5_TRICU</name>
<gene>
    <name evidence="8" type="primary">svop_3</name>
    <name evidence="8" type="ORF">TNCT_153191</name>
</gene>
<dbReference type="PANTHER" id="PTHR23511:SF45">
    <property type="entry name" value="SVOP LIKE"/>
    <property type="match status" value="1"/>
</dbReference>
<dbReference type="Proteomes" id="UP000887116">
    <property type="component" value="Unassembled WGS sequence"/>
</dbReference>
<dbReference type="PANTHER" id="PTHR23511">
    <property type="entry name" value="SYNAPTIC VESICLE GLYCOPROTEIN 2"/>
    <property type="match status" value="1"/>
</dbReference>
<evidence type="ECO:0000256" key="2">
    <source>
        <dbReference type="ARBA" id="ARBA00022448"/>
    </source>
</evidence>
<dbReference type="InterPro" id="IPR020846">
    <property type="entry name" value="MFS_dom"/>
</dbReference>
<dbReference type="InterPro" id="IPR036259">
    <property type="entry name" value="MFS_trans_sf"/>
</dbReference>
<comment type="caution">
    <text evidence="8">The sequence shown here is derived from an EMBL/GenBank/DDBJ whole genome shotgun (WGS) entry which is preliminary data.</text>
</comment>
<organism evidence="8 9">
    <name type="scientific">Trichonephila clavata</name>
    <name type="common">Joro spider</name>
    <name type="synonym">Nephila clavata</name>
    <dbReference type="NCBI Taxonomy" id="2740835"/>
    <lineage>
        <taxon>Eukaryota</taxon>
        <taxon>Metazoa</taxon>
        <taxon>Ecdysozoa</taxon>
        <taxon>Arthropoda</taxon>
        <taxon>Chelicerata</taxon>
        <taxon>Arachnida</taxon>
        <taxon>Araneae</taxon>
        <taxon>Araneomorphae</taxon>
        <taxon>Entelegynae</taxon>
        <taxon>Araneoidea</taxon>
        <taxon>Nephilidae</taxon>
        <taxon>Trichonephila</taxon>
    </lineage>
</organism>
<feature type="transmembrane region" description="Helical" evidence="6">
    <location>
        <begin position="29"/>
        <end position="50"/>
    </location>
</feature>
<dbReference type="PROSITE" id="PS50850">
    <property type="entry name" value="MFS"/>
    <property type="match status" value="1"/>
</dbReference>
<accession>A0A8X6L2C5</accession>
<comment type="subcellular location">
    <subcellularLocation>
        <location evidence="1">Membrane</location>
        <topology evidence="1">Multi-pass membrane protein</topology>
    </subcellularLocation>
</comment>
<keyword evidence="3 6" id="KW-0812">Transmembrane</keyword>
<dbReference type="AlphaFoldDB" id="A0A8X6L2C5"/>
<dbReference type="InterPro" id="IPR011701">
    <property type="entry name" value="MFS"/>
</dbReference>
<dbReference type="SUPFAM" id="SSF103473">
    <property type="entry name" value="MFS general substrate transporter"/>
    <property type="match status" value="1"/>
</dbReference>
<dbReference type="GO" id="GO:0022857">
    <property type="term" value="F:transmembrane transporter activity"/>
    <property type="evidence" value="ECO:0007669"/>
    <property type="project" value="InterPro"/>
</dbReference>
<sequence>MRRKVLLSGACILSSVLILLLLLNTHKIVILLFLFAARALLCAIFQLNYIMTSEAYPTTFRAIAMGTGTSFCRLGGLLVPYVAQVLVIENPIAAMCLLGGLVFLAGVAAALLPFETKGAQLKESHSLRQNEPEGKA</sequence>
<dbReference type="EMBL" id="BMAO01014100">
    <property type="protein sequence ID" value="GFQ92881.1"/>
    <property type="molecule type" value="Genomic_DNA"/>
</dbReference>
<evidence type="ECO:0000256" key="1">
    <source>
        <dbReference type="ARBA" id="ARBA00004141"/>
    </source>
</evidence>
<keyword evidence="5 6" id="KW-0472">Membrane</keyword>
<feature type="domain" description="Major facilitator superfamily (MFS) profile" evidence="7">
    <location>
        <begin position="1"/>
        <end position="117"/>
    </location>
</feature>
<evidence type="ECO:0000313" key="8">
    <source>
        <dbReference type="EMBL" id="GFQ92881.1"/>
    </source>
</evidence>
<protein>
    <submittedName>
        <fullName evidence="8">Synaptic vesicle 2-related protein</fullName>
    </submittedName>
</protein>